<evidence type="ECO:0000256" key="4">
    <source>
        <dbReference type="ARBA" id="ARBA00022840"/>
    </source>
</evidence>
<comment type="similarity">
    <text evidence="6">Belongs to the protein kinase superfamily.</text>
</comment>
<evidence type="ECO:0000256" key="2">
    <source>
        <dbReference type="ARBA" id="ARBA00022741"/>
    </source>
</evidence>
<dbReference type="Gene3D" id="3.30.200.20">
    <property type="entry name" value="Phosphorylase Kinase, domain 1"/>
    <property type="match status" value="1"/>
</dbReference>
<sequence>MDIQIDLRTVRKITNNFSDDQKVGTGRYGDAYKVIISFVKQAVYRGEVIAVKLLDTRQGFDDDQYKNELRNHMKVQHPNIVRLVGYCNDETKKYIESNDGDSDFGKQIYRVLCFEYVPGGSLDKHISGKDCTTLQFDPLLFYCYLQKKNSLGDDWHTHYNVIKGICAGLLHLHCGRERPILHLDLKPANILLDKSMVPKLADFGLSRIYLSSGSDAVVDSVAGANLKYKASELKSGGKFSEMTDIFSLGVTIIDVIKGSHDFGQCGDKGAEEFIENVRGYWMKKDRTAHLDQVEICTKIAMRCVDPNSRERPTIKEVVANLHNMETQLLSQV</sequence>
<dbReference type="GO" id="GO:0004674">
    <property type="term" value="F:protein serine/threonine kinase activity"/>
    <property type="evidence" value="ECO:0007669"/>
    <property type="project" value="UniProtKB-KW"/>
</dbReference>
<dbReference type="SUPFAM" id="SSF56112">
    <property type="entry name" value="Protein kinase-like (PK-like)"/>
    <property type="match status" value="1"/>
</dbReference>
<feature type="binding site" evidence="5">
    <location>
        <position position="52"/>
    </location>
    <ligand>
        <name>ATP</name>
        <dbReference type="ChEBI" id="CHEBI:30616"/>
    </ligand>
</feature>
<dbReference type="EMBL" id="CP144745">
    <property type="protein sequence ID" value="WVZ50799.1"/>
    <property type="molecule type" value="Genomic_DNA"/>
</dbReference>
<protein>
    <recommendedName>
        <fullName evidence="7">Protein kinase domain-containing protein</fullName>
    </recommendedName>
</protein>
<evidence type="ECO:0000259" key="7">
    <source>
        <dbReference type="PROSITE" id="PS50011"/>
    </source>
</evidence>
<dbReference type="PROSITE" id="PS00108">
    <property type="entry name" value="PROTEIN_KINASE_ST"/>
    <property type="match status" value="1"/>
</dbReference>
<dbReference type="PROSITE" id="PS50011">
    <property type="entry name" value="PROTEIN_KINASE_DOM"/>
    <property type="match status" value="1"/>
</dbReference>
<evidence type="ECO:0000256" key="1">
    <source>
        <dbReference type="ARBA" id="ARBA00022679"/>
    </source>
</evidence>
<keyword evidence="4 5" id="KW-0067">ATP-binding</keyword>
<dbReference type="GO" id="GO:0005524">
    <property type="term" value="F:ATP binding"/>
    <property type="evidence" value="ECO:0007669"/>
    <property type="project" value="UniProtKB-UniRule"/>
</dbReference>
<dbReference type="PROSITE" id="PS00107">
    <property type="entry name" value="PROTEIN_KINASE_ATP"/>
    <property type="match status" value="1"/>
</dbReference>
<dbReference type="InterPro" id="IPR008271">
    <property type="entry name" value="Ser/Thr_kinase_AS"/>
</dbReference>
<dbReference type="Proteomes" id="UP001341281">
    <property type="component" value="Chromosome 01"/>
</dbReference>
<keyword evidence="6" id="KW-0723">Serine/threonine-protein kinase</keyword>
<feature type="domain" description="Protein kinase" evidence="7">
    <location>
        <begin position="17"/>
        <end position="325"/>
    </location>
</feature>
<dbReference type="Pfam" id="PF00069">
    <property type="entry name" value="Pkinase"/>
    <property type="match status" value="1"/>
</dbReference>
<keyword evidence="1" id="KW-0808">Transferase</keyword>
<evidence type="ECO:0000256" key="6">
    <source>
        <dbReference type="RuleBase" id="RU000304"/>
    </source>
</evidence>
<evidence type="ECO:0000313" key="9">
    <source>
        <dbReference type="Proteomes" id="UP001341281"/>
    </source>
</evidence>
<evidence type="ECO:0000313" key="8">
    <source>
        <dbReference type="EMBL" id="WVZ50799.1"/>
    </source>
</evidence>
<accession>A0AAQ3PKA9</accession>
<keyword evidence="3" id="KW-0418">Kinase</keyword>
<proteinExistence type="inferred from homology"/>
<keyword evidence="9" id="KW-1185">Reference proteome</keyword>
<evidence type="ECO:0000256" key="5">
    <source>
        <dbReference type="PROSITE-ProRule" id="PRU10141"/>
    </source>
</evidence>
<evidence type="ECO:0000256" key="3">
    <source>
        <dbReference type="ARBA" id="ARBA00022777"/>
    </source>
</evidence>
<reference evidence="8 9" key="1">
    <citation type="submission" date="2024-02" db="EMBL/GenBank/DDBJ databases">
        <title>High-quality chromosome-scale genome assembly of Pensacola bahiagrass (Paspalum notatum Flugge var. saurae).</title>
        <authorList>
            <person name="Vega J.M."/>
            <person name="Podio M."/>
            <person name="Orjuela J."/>
            <person name="Siena L.A."/>
            <person name="Pessino S.C."/>
            <person name="Combes M.C."/>
            <person name="Mariac C."/>
            <person name="Albertini E."/>
            <person name="Pupilli F."/>
            <person name="Ortiz J.P.A."/>
            <person name="Leblanc O."/>
        </authorList>
    </citation>
    <scope>NUCLEOTIDE SEQUENCE [LARGE SCALE GENOMIC DNA]</scope>
    <source>
        <strain evidence="8">R1</strain>
        <tissue evidence="8">Leaf</tissue>
    </source>
</reference>
<dbReference type="PANTHER" id="PTHR45707">
    <property type="entry name" value="C2 CALCIUM/LIPID-BINDING PLANT PHOSPHORIBOSYLTRANSFERASE FAMILY PROTEIN"/>
    <property type="match status" value="1"/>
</dbReference>
<dbReference type="InterPro" id="IPR017441">
    <property type="entry name" value="Protein_kinase_ATP_BS"/>
</dbReference>
<dbReference type="InterPro" id="IPR000719">
    <property type="entry name" value="Prot_kinase_dom"/>
</dbReference>
<dbReference type="PIRSF" id="PIRSF000654">
    <property type="entry name" value="Integrin-linked_kinase"/>
    <property type="match status" value="1"/>
</dbReference>
<dbReference type="InterPro" id="IPR011009">
    <property type="entry name" value="Kinase-like_dom_sf"/>
</dbReference>
<name>A0AAQ3PKA9_PASNO</name>
<organism evidence="8 9">
    <name type="scientific">Paspalum notatum var. saurae</name>
    <dbReference type="NCBI Taxonomy" id="547442"/>
    <lineage>
        <taxon>Eukaryota</taxon>
        <taxon>Viridiplantae</taxon>
        <taxon>Streptophyta</taxon>
        <taxon>Embryophyta</taxon>
        <taxon>Tracheophyta</taxon>
        <taxon>Spermatophyta</taxon>
        <taxon>Magnoliopsida</taxon>
        <taxon>Liliopsida</taxon>
        <taxon>Poales</taxon>
        <taxon>Poaceae</taxon>
        <taxon>PACMAD clade</taxon>
        <taxon>Panicoideae</taxon>
        <taxon>Andropogonodae</taxon>
        <taxon>Paspaleae</taxon>
        <taxon>Paspalinae</taxon>
        <taxon>Paspalum</taxon>
    </lineage>
</organism>
<gene>
    <name evidence="8" type="ORF">U9M48_002022</name>
</gene>
<dbReference type="AlphaFoldDB" id="A0AAQ3PKA9"/>
<keyword evidence="2 5" id="KW-0547">Nucleotide-binding</keyword>
<dbReference type="Gene3D" id="1.10.510.10">
    <property type="entry name" value="Transferase(Phosphotransferase) domain 1"/>
    <property type="match status" value="1"/>
</dbReference>
<dbReference type="SMART" id="SM00220">
    <property type="entry name" value="S_TKc"/>
    <property type="match status" value="1"/>
</dbReference>
<dbReference type="PANTHER" id="PTHR45707:SF46">
    <property type="entry name" value="PROTEIN KINASE DOMAIN-CONTAINING PROTEIN"/>
    <property type="match status" value="1"/>
</dbReference>